<comment type="caution">
    <text evidence="2">The sequence shown here is derived from an EMBL/GenBank/DDBJ whole genome shotgun (WGS) entry which is preliminary data.</text>
</comment>
<proteinExistence type="predicted"/>
<feature type="region of interest" description="Disordered" evidence="1">
    <location>
        <begin position="84"/>
        <end position="145"/>
    </location>
</feature>
<dbReference type="Proteomes" id="UP001281761">
    <property type="component" value="Unassembled WGS sequence"/>
</dbReference>
<dbReference type="EMBL" id="JARBJD010000016">
    <property type="protein sequence ID" value="KAK2961392.1"/>
    <property type="molecule type" value="Genomic_DNA"/>
</dbReference>
<feature type="compositionally biased region" description="Polar residues" evidence="1">
    <location>
        <begin position="103"/>
        <end position="120"/>
    </location>
</feature>
<keyword evidence="3" id="KW-1185">Reference proteome</keyword>
<sequence length="145" mass="15890">MMKTIQGLAAPVNTLKDPSTTPHRVSNVQSAVHAAARIEEAIFGEQIGVRFAERKSEEEGEWQLKILKLEAENAELQEQLRSLQNTLDTTEETSSGEKGDAMENTNTSNSKSLPVQSSHGSMRIQFADEPIIEDDAEEDPKPGNG</sequence>
<protein>
    <submittedName>
        <fullName evidence="2">Uncharacterized protein</fullName>
    </submittedName>
</protein>
<accession>A0ABQ9YC95</accession>
<name>A0ABQ9YC95_9EUKA</name>
<reference evidence="2 3" key="1">
    <citation type="journal article" date="2022" name="bioRxiv">
        <title>Genomics of Preaxostyla Flagellates Illuminates Evolutionary Transitions and the Path Towards Mitochondrial Loss.</title>
        <authorList>
            <person name="Novak L.V.F."/>
            <person name="Treitli S.C."/>
            <person name="Pyrih J."/>
            <person name="Halakuc P."/>
            <person name="Pipaliya S.V."/>
            <person name="Vacek V."/>
            <person name="Brzon O."/>
            <person name="Soukal P."/>
            <person name="Eme L."/>
            <person name="Dacks J.B."/>
            <person name="Karnkowska A."/>
            <person name="Elias M."/>
            <person name="Hampl V."/>
        </authorList>
    </citation>
    <scope>NUCLEOTIDE SEQUENCE [LARGE SCALE GENOMIC DNA]</scope>
    <source>
        <strain evidence="2">NAU3</strain>
        <tissue evidence="2">Gut</tissue>
    </source>
</reference>
<evidence type="ECO:0000313" key="2">
    <source>
        <dbReference type="EMBL" id="KAK2961392.1"/>
    </source>
</evidence>
<organism evidence="2 3">
    <name type="scientific">Blattamonas nauphoetae</name>
    <dbReference type="NCBI Taxonomy" id="2049346"/>
    <lineage>
        <taxon>Eukaryota</taxon>
        <taxon>Metamonada</taxon>
        <taxon>Preaxostyla</taxon>
        <taxon>Oxymonadida</taxon>
        <taxon>Blattamonas</taxon>
    </lineage>
</organism>
<gene>
    <name evidence="2" type="ORF">BLNAU_3513</name>
</gene>
<evidence type="ECO:0000256" key="1">
    <source>
        <dbReference type="SAM" id="MobiDB-lite"/>
    </source>
</evidence>
<evidence type="ECO:0000313" key="3">
    <source>
        <dbReference type="Proteomes" id="UP001281761"/>
    </source>
</evidence>